<organism evidence="5 6">
    <name type="scientific">Saccharopolyspora spinosa</name>
    <dbReference type="NCBI Taxonomy" id="60894"/>
    <lineage>
        <taxon>Bacteria</taxon>
        <taxon>Bacillati</taxon>
        <taxon>Actinomycetota</taxon>
        <taxon>Actinomycetes</taxon>
        <taxon>Pseudonocardiales</taxon>
        <taxon>Pseudonocardiaceae</taxon>
        <taxon>Saccharopolyspora</taxon>
    </lineage>
</organism>
<evidence type="ECO:0000256" key="2">
    <source>
        <dbReference type="ARBA" id="ARBA00022598"/>
    </source>
</evidence>
<dbReference type="Gene3D" id="3.40.50.12780">
    <property type="entry name" value="N-terminal domain of ligase-like"/>
    <property type="match status" value="1"/>
</dbReference>
<feature type="domain" description="AMP-dependent synthetase/ligase" evidence="3">
    <location>
        <begin position="19"/>
        <end position="404"/>
    </location>
</feature>
<gene>
    <name evidence="5" type="ORF">A8926_4217</name>
</gene>
<dbReference type="Gene3D" id="3.30.300.30">
    <property type="match status" value="1"/>
</dbReference>
<evidence type="ECO:0000313" key="6">
    <source>
        <dbReference type="Proteomes" id="UP000233786"/>
    </source>
</evidence>
<dbReference type="GO" id="GO:0006631">
    <property type="term" value="P:fatty acid metabolic process"/>
    <property type="evidence" value="ECO:0007669"/>
    <property type="project" value="TreeGrafter"/>
</dbReference>
<evidence type="ECO:0000259" key="4">
    <source>
        <dbReference type="Pfam" id="PF13193"/>
    </source>
</evidence>
<keyword evidence="6" id="KW-1185">Reference proteome</keyword>
<comment type="caution">
    <text evidence="5">The sequence shown here is derived from an EMBL/GenBank/DDBJ whole genome shotgun (WGS) entry which is preliminary data.</text>
</comment>
<evidence type="ECO:0000313" key="5">
    <source>
        <dbReference type="EMBL" id="PKW16389.1"/>
    </source>
</evidence>
<accession>A0A2N3Y0E9</accession>
<dbReference type="PANTHER" id="PTHR43201:SF5">
    <property type="entry name" value="MEDIUM-CHAIN ACYL-COA LIGASE ACSF2, MITOCHONDRIAL"/>
    <property type="match status" value="1"/>
</dbReference>
<dbReference type="InterPro" id="IPR000873">
    <property type="entry name" value="AMP-dep_synth/lig_dom"/>
</dbReference>
<dbReference type="InterPro" id="IPR042099">
    <property type="entry name" value="ANL_N_sf"/>
</dbReference>
<dbReference type="PANTHER" id="PTHR43201">
    <property type="entry name" value="ACYL-COA SYNTHETASE"/>
    <property type="match status" value="1"/>
</dbReference>
<comment type="similarity">
    <text evidence="1">Belongs to the ATP-dependent AMP-binding enzyme family.</text>
</comment>
<dbReference type="InterPro" id="IPR025110">
    <property type="entry name" value="AMP-bd_C"/>
</dbReference>
<dbReference type="AlphaFoldDB" id="A0A2N3Y0E9"/>
<dbReference type="Proteomes" id="UP000233786">
    <property type="component" value="Unassembled WGS sequence"/>
</dbReference>
<proteinExistence type="inferred from homology"/>
<dbReference type="Pfam" id="PF13193">
    <property type="entry name" value="AMP-binding_C"/>
    <property type="match status" value="1"/>
</dbReference>
<reference evidence="5" key="1">
    <citation type="submission" date="2017-12" db="EMBL/GenBank/DDBJ databases">
        <title>Sequencing the genomes of 1000 Actinobacteria strains.</title>
        <authorList>
            <person name="Klenk H.-P."/>
        </authorList>
    </citation>
    <scope>NUCLEOTIDE SEQUENCE [LARGE SCALE GENOMIC DNA]</scope>
    <source>
        <strain evidence="5">DSM 44228</strain>
    </source>
</reference>
<dbReference type="InterPro" id="IPR045851">
    <property type="entry name" value="AMP-bd_C_sf"/>
</dbReference>
<evidence type="ECO:0000256" key="1">
    <source>
        <dbReference type="ARBA" id="ARBA00006432"/>
    </source>
</evidence>
<name>A0A2N3Y0E9_SACSN</name>
<dbReference type="GO" id="GO:0031956">
    <property type="term" value="F:medium-chain fatty acid-CoA ligase activity"/>
    <property type="evidence" value="ECO:0007669"/>
    <property type="project" value="TreeGrafter"/>
</dbReference>
<sequence length="549" mass="59559">MAGSGIFSESVPLADLLVRSAHLHPERTALAFPGVRINYSELLDGATRTARALHALGVRRGDHVGVLMPNSPEFVESFFGAALLGAVIVPINARYRSAELGYVIDHARLRVVLITDRIAERTDFRRLLADALPSVNAADAPGGPFAEAPHLRHLVIVRGRGGGSFLGADEFASLATTVDPSVVAEARSRVRSRDVALLLYTSGTTAHPKGCLISHEAISRGSMGRMTENVPLGERNVFWCPSPMFHIACMQVLLASIGLGGTFVTDTHFRPDSAWQQIVEHDVTSLWPWFQAVMLGLEGAAGFDPAAIPDVHSFSLIGPPTFLRRIQALFPRAAHINGCGMSELSGYYAMSPLEDDQEARATTGGKPVSGVEVKIVDPETGEDVPRNALGEILIRGYLQMEGYYRDPERTTETIDADGWLHSGDLYRMDDAGHISYEGRLKDMLKVGGENVPAIEVESFLCTHPHIRIAEVVGIPDDLLDEVPVAFVEIEPGVSLDADEIIAWCRGRIASFKVPRAVHFKTAGEWPMSATKVNKVALRKEIAALMARTA</sequence>
<protein>
    <submittedName>
        <fullName evidence="5">Fatty-acyl-CoA synthase/long-chain acyl-CoA synthetase</fullName>
    </submittedName>
</protein>
<dbReference type="EMBL" id="PJNB01000001">
    <property type="protein sequence ID" value="PKW16389.1"/>
    <property type="molecule type" value="Genomic_DNA"/>
</dbReference>
<evidence type="ECO:0000259" key="3">
    <source>
        <dbReference type="Pfam" id="PF00501"/>
    </source>
</evidence>
<dbReference type="SUPFAM" id="SSF56801">
    <property type="entry name" value="Acetyl-CoA synthetase-like"/>
    <property type="match status" value="1"/>
</dbReference>
<keyword evidence="2" id="KW-0436">Ligase</keyword>
<dbReference type="STRING" id="994479.GCA_000194155_07162"/>
<dbReference type="Pfam" id="PF00501">
    <property type="entry name" value="AMP-binding"/>
    <property type="match status" value="1"/>
</dbReference>
<feature type="domain" description="AMP-binding enzyme C-terminal" evidence="4">
    <location>
        <begin position="455"/>
        <end position="520"/>
    </location>
</feature>